<dbReference type="InterPro" id="IPR029044">
    <property type="entry name" value="Nucleotide-diphossugar_trans"/>
</dbReference>
<name>A0A6M3KXI6_9ZZZZ</name>
<proteinExistence type="predicted"/>
<dbReference type="EMBL" id="MT142655">
    <property type="protein sequence ID" value="QJA86719.1"/>
    <property type="molecule type" value="Genomic_DNA"/>
</dbReference>
<accession>A0A6M3KXI6</accession>
<dbReference type="AlphaFoldDB" id="A0A6M3KXI6"/>
<reference evidence="1" key="1">
    <citation type="submission" date="2020-03" db="EMBL/GenBank/DDBJ databases">
        <title>The deep terrestrial virosphere.</title>
        <authorList>
            <person name="Holmfeldt K."/>
            <person name="Nilsson E."/>
            <person name="Simone D."/>
            <person name="Lopez-Fernandez M."/>
            <person name="Wu X."/>
            <person name="de Brujin I."/>
            <person name="Lundin D."/>
            <person name="Andersson A."/>
            <person name="Bertilsson S."/>
            <person name="Dopson M."/>
        </authorList>
    </citation>
    <scope>NUCLEOTIDE SEQUENCE</scope>
    <source>
        <strain evidence="1">MM415B03130</strain>
    </source>
</reference>
<gene>
    <name evidence="1" type="ORF">MM415B03130_0007</name>
</gene>
<organism evidence="1">
    <name type="scientific">viral metagenome</name>
    <dbReference type="NCBI Taxonomy" id="1070528"/>
    <lineage>
        <taxon>unclassified sequences</taxon>
        <taxon>metagenomes</taxon>
        <taxon>organismal metagenomes</taxon>
    </lineage>
</organism>
<dbReference type="Gene3D" id="3.90.550.10">
    <property type="entry name" value="Spore Coat Polysaccharide Biosynthesis Protein SpsA, Chain A"/>
    <property type="match status" value="1"/>
</dbReference>
<dbReference type="GO" id="GO:0016740">
    <property type="term" value="F:transferase activity"/>
    <property type="evidence" value="ECO:0007669"/>
    <property type="project" value="UniProtKB-KW"/>
</dbReference>
<protein>
    <submittedName>
        <fullName evidence="1">Putative glycosyltransferase</fullName>
    </submittedName>
</protein>
<sequence length="266" mass="31002">MKIAAFMVVKNDVYYISMALDSVRPFVDGVYIQDQGSTDGTWEKIQDIIKENGENILAEQVITGLERFDPEYDEPYYRTMAVERCEEHFKPDWILKLDADEIYTQGFFRRLHNNDLLVPEHEVYAIRVSGDRFISTTRRTIHPSCIEISPEGVPFVDPHTQLWRAGRGVQYISNPAFKAFHPILSPDPSPQYWMPGICNIHIHRMFGPKAVKFWEEGGEKMSGPPYDPPTMTPKWYYSAINMGNSEKADFKFPDYVMNKWKEWGCW</sequence>
<keyword evidence="1" id="KW-0808">Transferase</keyword>
<dbReference type="SUPFAM" id="SSF53448">
    <property type="entry name" value="Nucleotide-diphospho-sugar transferases"/>
    <property type="match status" value="1"/>
</dbReference>
<evidence type="ECO:0000313" key="1">
    <source>
        <dbReference type="EMBL" id="QJA86719.1"/>
    </source>
</evidence>